<dbReference type="AlphaFoldDB" id="A0A1Y2C432"/>
<keyword evidence="3" id="KW-1133">Transmembrane helix</keyword>
<evidence type="ECO:0000256" key="1">
    <source>
        <dbReference type="ARBA" id="ARBA00004126"/>
    </source>
</evidence>
<sequence length="305" mass="33445">MAAQASTSPVRVHATGPVALSPAEAQEFADYEQVGPAWIAKPTAHHIFAGKRYVIIFGWLDAPFSEVEKYAQYYRSNGFTVIILIGTTDDIDTVWAGKGKEKYVNEFEPLVSFLEANKLVEPTGTPKSAFSLSKLVVHALSKGGILKMMRTVNALHAKGYQLKSQALLLDSAPSATTAASWARYNTAEVKGPIVKRLSFGAAFALAFVGKQVIDMKKYPFNQAIPYTISTNNEDGNVNGARLFLYSQADTISLPSEINAHANLARDEGISVEEKVFISSGHLKHAVDFKDEYWVTVDSFLKRNVH</sequence>
<dbReference type="Pfam" id="PF05705">
    <property type="entry name" value="DUF829"/>
    <property type="match status" value="1"/>
</dbReference>
<keyword evidence="4" id="KW-0472">Membrane</keyword>
<dbReference type="Proteomes" id="UP000193642">
    <property type="component" value="Unassembled WGS sequence"/>
</dbReference>
<evidence type="ECO:0000313" key="7">
    <source>
        <dbReference type="EMBL" id="ORY41065.1"/>
    </source>
</evidence>
<keyword evidence="8" id="KW-1185">Reference proteome</keyword>
<evidence type="ECO:0000313" key="8">
    <source>
        <dbReference type="Proteomes" id="UP000193642"/>
    </source>
</evidence>
<dbReference type="InterPro" id="IPR008547">
    <property type="entry name" value="DUF829_TMEM53"/>
</dbReference>
<gene>
    <name evidence="7" type="ORF">BCR33DRAFT_740024</name>
</gene>
<evidence type="ECO:0000256" key="3">
    <source>
        <dbReference type="ARBA" id="ARBA00022989"/>
    </source>
</evidence>
<keyword evidence="2" id="KW-0812">Transmembrane</keyword>
<dbReference type="EMBL" id="MCGO01000033">
    <property type="protein sequence ID" value="ORY41065.1"/>
    <property type="molecule type" value="Genomic_DNA"/>
</dbReference>
<comment type="subcellular location">
    <subcellularLocation>
        <location evidence="6">Endomembrane system</location>
        <topology evidence="6">Single-pass membrane protein</topology>
    </subcellularLocation>
    <subcellularLocation>
        <location evidence="1">Nucleus membrane</location>
    </subcellularLocation>
</comment>
<reference evidence="7 8" key="1">
    <citation type="submission" date="2016-07" db="EMBL/GenBank/DDBJ databases">
        <title>Pervasive Adenine N6-methylation of Active Genes in Fungi.</title>
        <authorList>
            <consortium name="DOE Joint Genome Institute"/>
            <person name="Mondo S.J."/>
            <person name="Dannebaum R.O."/>
            <person name="Kuo R.C."/>
            <person name="Labutti K."/>
            <person name="Haridas S."/>
            <person name="Kuo A."/>
            <person name="Salamov A."/>
            <person name="Ahrendt S.R."/>
            <person name="Lipzen A."/>
            <person name="Sullivan W."/>
            <person name="Andreopoulos W.B."/>
            <person name="Clum A."/>
            <person name="Lindquist E."/>
            <person name="Daum C."/>
            <person name="Ramamoorthy G.K."/>
            <person name="Gryganskyi A."/>
            <person name="Culley D."/>
            <person name="Magnuson J.K."/>
            <person name="James T.Y."/>
            <person name="O'Malley M.A."/>
            <person name="Stajich J.E."/>
            <person name="Spatafora J.W."/>
            <person name="Visel A."/>
            <person name="Grigoriev I.V."/>
        </authorList>
    </citation>
    <scope>NUCLEOTIDE SEQUENCE [LARGE SCALE GENOMIC DNA]</scope>
    <source>
        <strain evidence="7 8">JEL800</strain>
    </source>
</reference>
<name>A0A1Y2C432_9FUNG</name>
<dbReference type="GO" id="GO:0031965">
    <property type="term" value="C:nuclear membrane"/>
    <property type="evidence" value="ECO:0007669"/>
    <property type="project" value="UniProtKB-SubCell"/>
</dbReference>
<evidence type="ECO:0000256" key="4">
    <source>
        <dbReference type="ARBA" id="ARBA00023136"/>
    </source>
</evidence>
<protein>
    <recommendedName>
        <fullName evidence="9">DUF829-domain-containing protein</fullName>
    </recommendedName>
</protein>
<evidence type="ECO:0000256" key="5">
    <source>
        <dbReference type="ARBA" id="ARBA00023242"/>
    </source>
</evidence>
<organism evidence="7 8">
    <name type="scientific">Rhizoclosmatium globosum</name>
    <dbReference type="NCBI Taxonomy" id="329046"/>
    <lineage>
        <taxon>Eukaryota</taxon>
        <taxon>Fungi</taxon>
        <taxon>Fungi incertae sedis</taxon>
        <taxon>Chytridiomycota</taxon>
        <taxon>Chytridiomycota incertae sedis</taxon>
        <taxon>Chytridiomycetes</taxon>
        <taxon>Chytridiales</taxon>
        <taxon>Chytriomycetaceae</taxon>
        <taxon>Rhizoclosmatium</taxon>
    </lineage>
</organism>
<comment type="caution">
    <text evidence="7">The sequence shown here is derived from an EMBL/GenBank/DDBJ whole genome shotgun (WGS) entry which is preliminary data.</text>
</comment>
<evidence type="ECO:0008006" key="9">
    <source>
        <dbReference type="Google" id="ProtNLM"/>
    </source>
</evidence>
<dbReference type="PANTHER" id="PTHR12265:SF30">
    <property type="entry name" value="TRANSMEMBRANE PROTEIN 53"/>
    <property type="match status" value="1"/>
</dbReference>
<proteinExistence type="predicted"/>
<dbReference type="OrthoDB" id="77878at2759"/>
<accession>A0A1Y2C432</accession>
<dbReference type="PANTHER" id="PTHR12265">
    <property type="entry name" value="TRANSMEMBRANE PROTEIN 53"/>
    <property type="match status" value="1"/>
</dbReference>
<evidence type="ECO:0000256" key="2">
    <source>
        <dbReference type="ARBA" id="ARBA00022692"/>
    </source>
</evidence>
<keyword evidence="5" id="KW-0539">Nucleus</keyword>
<evidence type="ECO:0000256" key="6">
    <source>
        <dbReference type="ARBA" id="ARBA00037847"/>
    </source>
</evidence>